<evidence type="ECO:0000313" key="2">
    <source>
        <dbReference type="EMBL" id="CAE1255242.1"/>
    </source>
</evidence>
<keyword evidence="1" id="KW-0812">Transmembrane</keyword>
<evidence type="ECO:0000313" key="3">
    <source>
        <dbReference type="Proteomes" id="UP000597762"/>
    </source>
</evidence>
<protein>
    <submittedName>
        <fullName evidence="2">Uncharacterized protein</fullName>
    </submittedName>
</protein>
<dbReference type="EMBL" id="CAHIKZ030001170">
    <property type="protein sequence ID" value="CAE1255242.1"/>
    <property type="molecule type" value="Genomic_DNA"/>
</dbReference>
<name>A0A812C1A5_ACAPH</name>
<reference evidence="2" key="1">
    <citation type="submission" date="2021-01" db="EMBL/GenBank/DDBJ databases">
        <authorList>
            <person name="Li R."/>
            <person name="Bekaert M."/>
        </authorList>
    </citation>
    <scope>NUCLEOTIDE SEQUENCE</scope>
    <source>
        <strain evidence="2">Farmed</strain>
    </source>
</reference>
<evidence type="ECO:0000256" key="1">
    <source>
        <dbReference type="SAM" id="Phobius"/>
    </source>
</evidence>
<sequence length="201" mass="23795">MSILFFLFAFLFLRFFFPFSFCFHVFFLSFFLSCLLIFIHFPRYFDSFFPTFISQLLFPLCRSLPQFFFFPPFFLPFLFLSFFFLSYSSPLPPSSIYLSLSVHYLSIYLSIYLSMFFVMVQILSSNPALFCRRSFFFFFSHNPSTLTSDERCHSILAICVPRGCLFLHVTHAPSLMRVINTSGEHMVRTESKREEGEGKEE</sequence>
<comment type="caution">
    <text evidence="2">The sequence shown here is derived from an EMBL/GenBank/DDBJ whole genome shotgun (WGS) entry which is preliminary data.</text>
</comment>
<keyword evidence="1" id="KW-0472">Membrane</keyword>
<feature type="transmembrane region" description="Helical" evidence="1">
    <location>
        <begin position="66"/>
        <end position="85"/>
    </location>
</feature>
<keyword evidence="3" id="KW-1185">Reference proteome</keyword>
<feature type="transmembrane region" description="Helical" evidence="1">
    <location>
        <begin position="105"/>
        <end position="123"/>
    </location>
</feature>
<proteinExistence type="predicted"/>
<gene>
    <name evidence="2" type="ORF">SPHA_29411</name>
</gene>
<dbReference type="Proteomes" id="UP000597762">
    <property type="component" value="Unassembled WGS sequence"/>
</dbReference>
<accession>A0A812C1A5</accession>
<organism evidence="2 3">
    <name type="scientific">Acanthosepion pharaonis</name>
    <name type="common">Pharaoh cuttlefish</name>
    <name type="synonym">Sepia pharaonis</name>
    <dbReference type="NCBI Taxonomy" id="158019"/>
    <lineage>
        <taxon>Eukaryota</taxon>
        <taxon>Metazoa</taxon>
        <taxon>Spiralia</taxon>
        <taxon>Lophotrochozoa</taxon>
        <taxon>Mollusca</taxon>
        <taxon>Cephalopoda</taxon>
        <taxon>Coleoidea</taxon>
        <taxon>Decapodiformes</taxon>
        <taxon>Sepiida</taxon>
        <taxon>Sepiina</taxon>
        <taxon>Sepiidae</taxon>
        <taxon>Acanthosepion</taxon>
    </lineage>
</organism>
<keyword evidence="1" id="KW-1133">Transmembrane helix</keyword>
<dbReference type="AlphaFoldDB" id="A0A812C1A5"/>